<name>A0AAE1G1Z8_PETCI</name>
<evidence type="ECO:0000259" key="1">
    <source>
        <dbReference type="Pfam" id="PF21788"/>
    </source>
</evidence>
<proteinExistence type="predicted"/>
<protein>
    <recommendedName>
        <fullName evidence="5">Transposase</fullName>
    </recommendedName>
</protein>
<keyword evidence="4" id="KW-1185">Reference proteome</keyword>
<feature type="domain" description="Transposable element P transposase-like RNase H C-terminal" evidence="2">
    <location>
        <begin position="303"/>
        <end position="332"/>
    </location>
</feature>
<reference evidence="3" key="1">
    <citation type="submission" date="2023-10" db="EMBL/GenBank/DDBJ databases">
        <title>Genome assemblies of two species of porcelain crab, Petrolisthes cinctipes and Petrolisthes manimaculis (Anomura: Porcellanidae).</title>
        <authorList>
            <person name="Angst P."/>
        </authorList>
    </citation>
    <scope>NUCLEOTIDE SEQUENCE</scope>
    <source>
        <strain evidence="3">PB745_01</strain>
        <tissue evidence="3">Gill</tissue>
    </source>
</reference>
<sequence length="557" mass="63819">MIQKVQKTVGAELRKNRGASFCKICSVFLTHHKKIQPLLKLRLLEELNNMNFIIPKMTVNLLKAIITAVEQSGYEVHATVCDMGGSNYSLINQLKINEDNNSFDNPVDPTRNIHVFADVPHLLKLIRNHFLDHGFHSADSNETILCDFVRELIAVDKGNMKLAHKLTHQHVSVRGYKRQKVSFAVQLLSNTVSQALCFLGERGEIKSAGWLLTAQFIMLVNDWFDIMNSSLSIDPSGKRNAFRKTESQMEVLSHMISRIRSLRVNKRFLPFQKGILLSCKSLVSLYDDLHIRFGLKYILTRRLNQDVVESFFSMMRQMGRCYDHPTPLSFQHRLKMYIMGKDAKVLSVNVNSLDVESNTLGKENEKITMEKPLIAGSDLIVDGNAPCLVSKLFSDLGQINDPDEPEEEDGFNLNERSVVHLPEEEATDYFLGYVVHKFQHKYPQLGYVLQETCNNMSWVSFVSRGKLKCMNPDYRAVLLHINKVFSDYHGEALKDGEGSSEIILKASNLPPFFPIEVARFFIRCRVYFMIKLLNNRLKESKLIHCRQAEKKMKKTVS</sequence>
<dbReference type="EMBL" id="JAWQEG010000837">
    <property type="protein sequence ID" value="KAK3884893.1"/>
    <property type="molecule type" value="Genomic_DNA"/>
</dbReference>
<dbReference type="AlphaFoldDB" id="A0AAE1G1Z8"/>
<dbReference type="PANTHER" id="PTHR47577:SF2">
    <property type="entry name" value="THAP DOMAIN CONTAINING 9"/>
    <property type="match status" value="1"/>
</dbReference>
<evidence type="ECO:0000259" key="2">
    <source>
        <dbReference type="Pfam" id="PF21789"/>
    </source>
</evidence>
<accession>A0AAE1G1Z8</accession>
<dbReference type="Pfam" id="PF21788">
    <property type="entry name" value="TNP-like_GBD"/>
    <property type="match status" value="1"/>
</dbReference>
<dbReference type="Pfam" id="PF21789">
    <property type="entry name" value="TNP-like_RNaseH_C"/>
    <property type="match status" value="1"/>
</dbReference>
<dbReference type="Proteomes" id="UP001286313">
    <property type="component" value="Unassembled WGS sequence"/>
</dbReference>
<dbReference type="InterPro" id="IPR048366">
    <property type="entry name" value="TNP-like_GBD"/>
</dbReference>
<feature type="domain" description="Transposable element P transposase-like GTP-binding insertion" evidence="1">
    <location>
        <begin position="121"/>
        <end position="230"/>
    </location>
</feature>
<dbReference type="PANTHER" id="PTHR47577">
    <property type="entry name" value="THAP DOMAIN-CONTAINING PROTEIN 6"/>
    <property type="match status" value="1"/>
</dbReference>
<evidence type="ECO:0008006" key="5">
    <source>
        <dbReference type="Google" id="ProtNLM"/>
    </source>
</evidence>
<comment type="caution">
    <text evidence="3">The sequence shown here is derived from an EMBL/GenBank/DDBJ whole genome shotgun (WGS) entry which is preliminary data.</text>
</comment>
<organism evidence="3 4">
    <name type="scientific">Petrolisthes cinctipes</name>
    <name type="common">Flat porcelain crab</name>
    <dbReference type="NCBI Taxonomy" id="88211"/>
    <lineage>
        <taxon>Eukaryota</taxon>
        <taxon>Metazoa</taxon>
        <taxon>Ecdysozoa</taxon>
        <taxon>Arthropoda</taxon>
        <taxon>Crustacea</taxon>
        <taxon>Multicrustacea</taxon>
        <taxon>Malacostraca</taxon>
        <taxon>Eumalacostraca</taxon>
        <taxon>Eucarida</taxon>
        <taxon>Decapoda</taxon>
        <taxon>Pleocyemata</taxon>
        <taxon>Anomura</taxon>
        <taxon>Galatheoidea</taxon>
        <taxon>Porcellanidae</taxon>
        <taxon>Petrolisthes</taxon>
    </lineage>
</organism>
<evidence type="ECO:0000313" key="3">
    <source>
        <dbReference type="EMBL" id="KAK3884893.1"/>
    </source>
</evidence>
<gene>
    <name evidence="3" type="ORF">Pcinc_010867</name>
</gene>
<evidence type="ECO:0000313" key="4">
    <source>
        <dbReference type="Proteomes" id="UP001286313"/>
    </source>
</evidence>
<dbReference type="InterPro" id="IPR048367">
    <property type="entry name" value="TNP-like_RNaseH_C"/>
</dbReference>